<dbReference type="EMBL" id="LLXJ01002350">
    <property type="protein sequence ID" value="PKB99055.1"/>
    <property type="molecule type" value="Genomic_DNA"/>
</dbReference>
<protein>
    <submittedName>
        <fullName evidence="1">Uncharacterized protein</fullName>
    </submittedName>
</protein>
<sequence>MGMDAEYFNQAEGITIYTSRSLSYSHMKPNNKLIKESINDKEYITKEYEFDINEI</sequence>
<reference evidence="1 4" key="2">
    <citation type="submission" date="2017-09" db="EMBL/GenBank/DDBJ databases">
        <title>Extensive intraspecific genome diversity in a model arbuscular mycorrhizal fungus.</title>
        <authorList>
            <person name="Chen E.C."/>
            <person name="Morin E."/>
            <person name="Beaudet D."/>
            <person name="Noel J."/>
            <person name="Ndikumana S."/>
            <person name="Charron P."/>
            <person name="St-Onge C."/>
            <person name="Giorgi J."/>
            <person name="Grigoriev I.V."/>
            <person name="Roux C."/>
            <person name="Martin F.M."/>
            <person name="Corradi N."/>
        </authorList>
    </citation>
    <scope>NUCLEOTIDE SEQUENCE [LARGE SCALE GENOMIC DNA]</scope>
    <source>
        <strain evidence="1 4">A5</strain>
    </source>
</reference>
<dbReference type="AlphaFoldDB" id="A0A2N0NWV9"/>
<accession>A0A2N0NWV9</accession>
<dbReference type="EMBL" id="LLXH01002377">
    <property type="protein sequence ID" value="PKC55878.1"/>
    <property type="molecule type" value="Genomic_DNA"/>
</dbReference>
<organism evidence="1 4">
    <name type="scientific">Rhizophagus irregularis</name>
    <dbReference type="NCBI Taxonomy" id="588596"/>
    <lineage>
        <taxon>Eukaryota</taxon>
        <taxon>Fungi</taxon>
        <taxon>Fungi incertae sedis</taxon>
        <taxon>Mucoromycota</taxon>
        <taxon>Glomeromycotina</taxon>
        <taxon>Glomeromycetes</taxon>
        <taxon>Glomerales</taxon>
        <taxon>Glomeraceae</taxon>
        <taxon>Rhizophagus</taxon>
    </lineage>
</organism>
<reference evidence="1 4" key="1">
    <citation type="submission" date="2016-04" db="EMBL/GenBank/DDBJ databases">
        <title>Genome analyses suggest a sexual origin of heterokaryosis in a supposedly ancient asexual fungus.</title>
        <authorList>
            <person name="Ropars J."/>
            <person name="Sedzielewska K."/>
            <person name="Noel J."/>
            <person name="Charron P."/>
            <person name="Farinelli L."/>
            <person name="Marton T."/>
            <person name="Kruger M."/>
            <person name="Pelin A."/>
            <person name="Brachmann A."/>
            <person name="Corradi N."/>
        </authorList>
    </citation>
    <scope>NUCLEOTIDE SEQUENCE [LARGE SCALE GENOMIC DNA]</scope>
    <source>
        <strain evidence="1 4">A5</strain>
    </source>
</reference>
<dbReference type="Proteomes" id="UP000232722">
    <property type="component" value="Unassembled WGS sequence"/>
</dbReference>
<evidence type="ECO:0000313" key="4">
    <source>
        <dbReference type="Proteomes" id="UP000232722"/>
    </source>
</evidence>
<evidence type="ECO:0000313" key="1">
    <source>
        <dbReference type="EMBL" id="PKB99055.1"/>
    </source>
</evidence>
<name>A0A2N0NWV9_9GLOM</name>
<proteinExistence type="predicted"/>
<reference evidence="2 3" key="3">
    <citation type="submission" date="2017-10" db="EMBL/GenBank/DDBJ databases">
        <title>Extensive intraspecific genome diversity in a model arbuscular mycorrhizal fungus.</title>
        <authorList>
            <person name="Chen E.C.H."/>
            <person name="Morin E."/>
            <person name="Baudet D."/>
            <person name="Noel J."/>
            <person name="Ndikumana S."/>
            <person name="Charron P."/>
            <person name="St-Onge C."/>
            <person name="Giorgi J."/>
            <person name="Grigoriev I.V."/>
            <person name="Roux C."/>
            <person name="Martin F.M."/>
            <person name="Corradi N."/>
        </authorList>
    </citation>
    <scope>NUCLEOTIDE SEQUENCE [LARGE SCALE GENOMIC DNA]</scope>
    <source>
        <strain evidence="2 3">A1</strain>
    </source>
</reference>
<comment type="caution">
    <text evidence="1">The sequence shown here is derived from an EMBL/GenBank/DDBJ whole genome shotgun (WGS) entry which is preliminary data.</text>
</comment>
<evidence type="ECO:0000313" key="2">
    <source>
        <dbReference type="EMBL" id="PKC55878.1"/>
    </source>
</evidence>
<evidence type="ECO:0000313" key="3">
    <source>
        <dbReference type="Proteomes" id="UP000232688"/>
    </source>
</evidence>
<dbReference type="VEuPathDB" id="FungiDB:RhiirA1_474869"/>
<dbReference type="Proteomes" id="UP000232688">
    <property type="component" value="Unassembled WGS sequence"/>
</dbReference>
<gene>
    <name evidence="2" type="ORF">RhiirA1_474869</name>
    <name evidence="1" type="ORF">RhiirA5_430348</name>
</gene>
<reference evidence="2 3" key="4">
    <citation type="submission" date="2017-10" db="EMBL/GenBank/DDBJ databases">
        <title>Genome analyses suggest a sexual origin of heterokaryosis in a supposedly ancient asexual fungus.</title>
        <authorList>
            <person name="Corradi N."/>
            <person name="Sedzielewska K."/>
            <person name="Noel J."/>
            <person name="Charron P."/>
            <person name="Farinelli L."/>
            <person name="Marton T."/>
            <person name="Kruger M."/>
            <person name="Pelin A."/>
            <person name="Brachmann A."/>
            <person name="Corradi N."/>
        </authorList>
    </citation>
    <scope>NUCLEOTIDE SEQUENCE [LARGE SCALE GENOMIC DNA]</scope>
    <source>
        <strain evidence="2 3">A1</strain>
    </source>
</reference>